<comment type="caution">
    <text evidence="3">The sequence shown here is derived from an EMBL/GenBank/DDBJ whole genome shotgun (WGS) entry which is preliminary data.</text>
</comment>
<dbReference type="InterPro" id="IPR003615">
    <property type="entry name" value="HNH_nuc"/>
</dbReference>
<organism evidence="3 4">
    <name type="scientific">[Phormidium ambiguum] IAM M-71</name>
    <dbReference type="NCBI Taxonomy" id="454136"/>
    <lineage>
        <taxon>Bacteria</taxon>
        <taxon>Bacillati</taxon>
        <taxon>Cyanobacteriota</taxon>
        <taxon>Cyanophyceae</taxon>
        <taxon>Oscillatoriophycideae</taxon>
        <taxon>Aerosakkonematales</taxon>
        <taxon>Aerosakkonemataceae</taxon>
        <taxon>Floridanema</taxon>
    </lineage>
</organism>
<evidence type="ECO:0000313" key="4">
    <source>
        <dbReference type="Proteomes" id="UP000185860"/>
    </source>
</evidence>
<keyword evidence="3" id="KW-0255">Endonuclease</keyword>
<dbReference type="InterPro" id="IPR011396">
    <property type="entry name" value="PT_DNA_restrict"/>
</dbReference>
<dbReference type="GO" id="GO:0004519">
    <property type="term" value="F:endonuclease activity"/>
    <property type="evidence" value="ECO:0007669"/>
    <property type="project" value="UniProtKB-KW"/>
</dbReference>
<accession>A0A1U7IIB7</accession>
<gene>
    <name evidence="3" type="ORF">NIES2119_15480</name>
</gene>
<keyword evidence="3" id="KW-0540">Nuclease</keyword>
<dbReference type="Pfam" id="PF26340">
    <property type="entry name" value="DNA-SBD_ScoMcrA"/>
    <property type="match status" value="1"/>
</dbReference>
<dbReference type="RefSeq" id="WP_073594398.1">
    <property type="nucleotide sequence ID" value="NZ_MRCE01000014.1"/>
</dbReference>
<protein>
    <submittedName>
        <fullName evidence="3">HNH endonuclease</fullName>
    </submittedName>
</protein>
<dbReference type="OrthoDB" id="5678128at2"/>
<name>A0A1U7IIB7_9CYAN</name>
<sequence>MVEGQESRNKKLADYCESFARLNPSRIKKKQSGNAPYKPILLLSVIELISQGTISDNHIYVSDELINTFNKYWNCLASNSAYRGGLHYPFIHLESEGFWQVEFKPDCRKGRKLDSTKALREAVEYATLDSELFTFIQDPFAVTRLIDALIDAWFSSSREQIEEILQVNQNLQEITQEEINISDSTVDFQEQPRVVLKKSLVRNAFFRKAVVQIYDYKCAFCRMKVMNSLRQNIVDGAHIKPFAEFFDSRVNNGLSLCKNHHWAFDQGWFSINDEYRIIVASDLEEESPNAKPMRDFQGELIVRPNSEQYFPSLEALQWHRLNRFRN</sequence>
<dbReference type="CDD" id="cd00085">
    <property type="entry name" value="HNHc"/>
    <property type="match status" value="1"/>
</dbReference>
<evidence type="ECO:0000259" key="1">
    <source>
        <dbReference type="Pfam" id="PF13391"/>
    </source>
</evidence>
<dbReference type="InterPro" id="IPR058813">
    <property type="entry name" value="DNA-SBD_ScoMcrA"/>
</dbReference>
<evidence type="ECO:0000313" key="3">
    <source>
        <dbReference type="EMBL" id="OKH36822.1"/>
    </source>
</evidence>
<dbReference type="EMBL" id="MRCE01000014">
    <property type="protein sequence ID" value="OKH36822.1"/>
    <property type="molecule type" value="Genomic_DNA"/>
</dbReference>
<dbReference type="Proteomes" id="UP000185860">
    <property type="component" value="Unassembled WGS sequence"/>
</dbReference>
<proteinExistence type="predicted"/>
<feature type="domain" description="HNH nuclease" evidence="1">
    <location>
        <begin position="218"/>
        <end position="272"/>
    </location>
</feature>
<dbReference type="Pfam" id="PF13391">
    <property type="entry name" value="HNH_2"/>
    <property type="match status" value="1"/>
</dbReference>
<dbReference type="STRING" id="454136.NIES2119_15480"/>
<reference evidence="3 4" key="1">
    <citation type="submission" date="2016-11" db="EMBL/GenBank/DDBJ databases">
        <title>Draft Genome Sequences of Nine Cyanobacterial Strains from Diverse Habitats.</title>
        <authorList>
            <person name="Zhu T."/>
            <person name="Hou S."/>
            <person name="Lu X."/>
            <person name="Hess W.R."/>
        </authorList>
    </citation>
    <scope>NUCLEOTIDE SEQUENCE [LARGE SCALE GENOMIC DNA]</scope>
    <source>
        <strain evidence="3 4">IAM M-71</strain>
    </source>
</reference>
<keyword evidence="3" id="KW-0378">Hydrolase</keyword>
<dbReference type="PIRSF" id="PIRSF030850">
    <property type="entry name" value="UCP030850"/>
    <property type="match status" value="1"/>
</dbReference>
<evidence type="ECO:0000259" key="2">
    <source>
        <dbReference type="Pfam" id="PF26340"/>
    </source>
</evidence>
<feature type="domain" description="ScoMcrA-like DNA sulfur-binding" evidence="2">
    <location>
        <begin position="22"/>
        <end position="157"/>
    </location>
</feature>
<dbReference type="AlphaFoldDB" id="A0A1U7IIB7"/>